<protein>
    <submittedName>
        <fullName evidence="2">Uncharacterized protein</fullName>
    </submittedName>
</protein>
<keyword evidence="1" id="KW-0472">Membrane</keyword>
<proteinExistence type="predicted"/>
<sequence>MFLNSCLYPFAITLLAVFWLFVNNTLLSQTISSNLSSNATFTILNSLRHQNAALINFAMFIPALWIYASFLSTKGAGDSGLIWIFASVWDSYAHSKYPSQKRWGHLISLLVVTGLWLGGAYGLFLGYQIHS</sequence>
<dbReference type="EMBL" id="LN827929">
    <property type="protein sequence ID" value="CEZ19452.1"/>
    <property type="molecule type" value="Genomic_DNA"/>
</dbReference>
<dbReference type="AlphaFoldDB" id="A0A0D6EV12"/>
<feature type="transmembrane region" description="Helical" evidence="1">
    <location>
        <begin position="106"/>
        <end position="129"/>
    </location>
</feature>
<dbReference type="OrthoDB" id="464934at2"/>
<keyword evidence="1" id="KW-0812">Transmembrane</keyword>
<dbReference type="KEGG" id="mbat:BN1208_0565"/>
<dbReference type="STRING" id="1581557.BN1208_0565"/>
<evidence type="ECO:0000313" key="3">
    <source>
        <dbReference type="Proteomes" id="UP000064007"/>
    </source>
</evidence>
<gene>
    <name evidence="2" type="ORF">BN1208_0565</name>
</gene>
<dbReference type="Gene3D" id="1.20.120.550">
    <property type="entry name" value="Membrane associated eicosanoid/glutathione metabolism-like domain"/>
    <property type="match status" value="1"/>
</dbReference>
<organism evidence="2 3">
    <name type="scientific">Candidatus Methylopumilus planktonicus</name>
    <dbReference type="NCBI Taxonomy" id="1581557"/>
    <lineage>
        <taxon>Bacteria</taxon>
        <taxon>Pseudomonadati</taxon>
        <taxon>Pseudomonadota</taxon>
        <taxon>Betaproteobacteria</taxon>
        <taxon>Nitrosomonadales</taxon>
        <taxon>Methylophilaceae</taxon>
        <taxon>Candidatus Methylopumilus</taxon>
    </lineage>
</organism>
<evidence type="ECO:0000313" key="2">
    <source>
        <dbReference type="EMBL" id="CEZ19452.1"/>
    </source>
</evidence>
<reference evidence="3" key="1">
    <citation type="submission" date="2014-12" db="EMBL/GenBank/DDBJ databases">
        <authorList>
            <person name="Salcher M.M."/>
        </authorList>
    </citation>
    <scope>NUCLEOTIDE SEQUENCE [LARGE SCALE GENOMIC DNA]</scope>
    <source>
        <strain evidence="3">MMS-10A-171</strain>
    </source>
</reference>
<dbReference type="RefSeq" id="WP_052734620.1">
    <property type="nucleotide sequence ID" value="NZ_LN827929.1"/>
</dbReference>
<evidence type="ECO:0000256" key="1">
    <source>
        <dbReference type="SAM" id="Phobius"/>
    </source>
</evidence>
<dbReference type="SUPFAM" id="SSF161084">
    <property type="entry name" value="MAPEG domain-like"/>
    <property type="match status" value="1"/>
</dbReference>
<feature type="transmembrane region" description="Helical" evidence="1">
    <location>
        <begin position="52"/>
        <end position="71"/>
    </location>
</feature>
<keyword evidence="1" id="KW-1133">Transmembrane helix</keyword>
<dbReference type="InterPro" id="IPR023352">
    <property type="entry name" value="MAPEG-like_dom_sf"/>
</dbReference>
<dbReference type="Proteomes" id="UP000064007">
    <property type="component" value="Chromosome 1"/>
</dbReference>
<dbReference type="HOGENOM" id="CLU_1925093_0_0_4"/>
<keyword evidence="3" id="KW-1185">Reference proteome</keyword>
<name>A0A0D6EV12_9PROT</name>
<accession>A0A0D6EV12</accession>